<proteinExistence type="predicted"/>
<evidence type="ECO:0000256" key="2">
    <source>
        <dbReference type="ARBA" id="ARBA00022723"/>
    </source>
</evidence>
<comment type="cofactor">
    <cofactor evidence="1">
        <name>Mg(2+)</name>
        <dbReference type="ChEBI" id="CHEBI:18420"/>
    </cofactor>
</comment>
<dbReference type="InterPro" id="IPR046945">
    <property type="entry name" value="RHMD-like"/>
</dbReference>
<evidence type="ECO:0000256" key="3">
    <source>
        <dbReference type="ARBA" id="ARBA00022842"/>
    </source>
</evidence>
<keyword evidence="2" id="KW-0479">Metal-binding</keyword>
<evidence type="ECO:0000313" key="5">
    <source>
        <dbReference type="EMBL" id="MPM70025.1"/>
    </source>
</evidence>
<evidence type="ECO:0000256" key="1">
    <source>
        <dbReference type="ARBA" id="ARBA00001946"/>
    </source>
</evidence>
<feature type="domain" description="Mandelate racemase/muconate lactonizing enzyme C-terminal" evidence="4">
    <location>
        <begin position="18"/>
        <end position="87"/>
    </location>
</feature>
<dbReference type="SMART" id="SM00922">
    <property type="entry name" value="MR_MLE"/>
    <property type="match status" value="1"/>
</dbReference>
<sequence>MSPTGYMPKSDYCTYTMEEDFERVLACCNAIKGKGRLIVDANSAWSPSDAIIMGRRFQKLDIYWFEEPVSPDNIEGSAEVARALDMPVAGYESEMSVHRFRDMIAARAIDIVQPDTIWTGGFTQCFKIAAMAELYHLPVIPHSFSTAVCLAANMHFIASISNSHMLEVDQNYYPLRSELLTEPIETVDGFVPLMDKPGLGIVLNPDTIKKYQIFEDPK</sequence>
<dbReference type="GO" id="GO:0016836">
    <property type="term" value="F:hydro-lyase activity"/>
    <property type="evidence" value="ECO:0007669"/>
    <property type="project" value="TreeGrafter"/>
</dbReference>
<accession>A0A645BXP6</accession>
<protein>
    <submittedName>
        <fullName evidence="5">D-galactarolactone cycloisomerase</fullName>
        <ecNumber evidence="5">5.5.1.27</ecNumber>
    </submittedName>
</protein>
<dbReference type="CDD" id="cd03316">
    <property type="entry name" value="MR_like"/>
    <property type="match status" value="1"/>
</dbReference>
<dbReference type="GO" id="GO:0016052">
    <property type="term" value="P:carbohydrate catabolic process"/>
    <property type="evidence" value="ECO:0007669"/>
    <property type="project" value="TreeGrafter"/>
</dbReference>
<dbReference type="GO" id="GO:0016853">
    <property type="term" value="F:isomerase activity"/>
    <property type="evidence" value="ECO:0007669"/>
    <property type="project" value="UniProtKB-KW"/>
</dbReference>
<dbReference type="Pfam" id="PF13378">
    <property type="entry name" value="MR_MLE_C"/>
    <property type="match status" value="1"/>
</dbReference>
<gene>
    <name evidence="5" type="primary">gci_5</name>
    <name evidence="5" type="ORF">SDC9_116976</name>
</gene>
<keyword evidence="3" id="KW-0460">Magnesium</keyword>
<dbReference type="AlphaFoldDB" id="A0A645BXP6"/>
<dbReference type="SUPFAM" id="SSF51604">
    <property type="entry name" value="Enolase C-terminal domain-like"/>
    <property type="match status" value="1"/>
</dbReference>
<dbReference type="GO" id="GO:0000287">
    <property type="term" value="F:magnesium ion binding"/>
    <property type="evidence" value="ECO:0007669"/>
    <property type="project" value="TreeGrafter"/>
</dbReference>
<reference evidence="5" key="1">
    <citation type="submission" date="2019-08" db="EMBL/GenBank/DDBJ databases">
        <authorList>
            <person name="Kucharzyk K."/>
            <person name="Murdoch R.W."/>
            <person name="Higgins S."/>
            <person name="Loffler F."/>
        </authorList>
    </citation>
    <scope>NUCLEOTIDE SEQUENCE</scope>
</reference>
<comment type="caution">
    <text evidence="5">The sequence shown here is derived from an EMBL/GenBank/DDBJ whole genome shotgun (WGS) entry which is preliminary data.</text>
</comment>
<dbReference type="PANTHER" id="PTHR13794">
    <property type="entry name" value="ENOLASE SUPERFAMILY, MANDELATE RACEMASE"/>
    <property type="match status" value="1"/>
</dbReference>
<dbReference type="InterPro" id="IPR013342">
    <property type="entry name" value="Mandelate_racemase_C"/>
</dbReference>
<dbReference type="EC" id="5.5.1.27" evidence="5"/>
<evidence type="ECO:0000259" key="4">
    <source>
        <dbReference type="SMART" id="SM00922"/>
    </source>
</evidence>
<dbReference type="InterPro" id="IPR029065">
    <property type="entry name" value="Enolase_C-like"/>
</dbReference>
<dbReference type="EMBL" id="VSSQ01023224">
    <property type="protein sequence ID" value="MPM70025.1"/>
    <property type="molecule type" value="Genomic_DNA"/>
</dbReference>
<dbReference type="SFLD" id="SFLDS00001">
    <property type="entry name" value="Enolase"/>
    <property type="match status" value="1"/>
</dbReference>
<dbReference type="InterPro" id="IPR036849">
    <property type="entry name" value="Enolase-like_C_sf"/>
</dbReference>
<keyword evidence="5" id="KW-0413">Isomerase</keyword>
<organism evidence="5">
    <name type="scientific">bioreactor metagenome</name>
    <dbReference type="NCBI Taxonomy" id="1076179"/>
    <lineage>
        <taxon>unclassified sequences</taxon>
        <taxon>metagenomes</taxon>
        <taxon>ecological metagenomes</taxon>
    </lineage>
</organism>
<dbReference type="Gene3D" id="3.20.20.120">
    <property type="entry name" value="Enolase-like C-terminal domain"/>
    <property type="match status" value="1"/>
</dbReference>
<name>A0A645BXP6_9ZZZZ</name>
<dbReference type="PANTHER" id="PTHR13794:SF58">
    <property type="entry name" value="MITOCHONDRIAL ENOLASE SUPERFAMILY MEMBER 1"/>
    <property type="match status" value="1"/>
</dbReference>